<accession>A0ABS9BGX9</accession>
<evidence type="ECO:0000313" key="4">
    <source>
        <dbReference type="Proteomes" id="UP001200145"/>
    </source>
</evidence>
<dbReference type="Gene3D" id="1.10.3210.10">
    <property type="entry name" value="Hypothetical protein af1432"/>
    <property type="match status" value="1"/>
</dbReference>
<dbReference type="RefSeq" id="WP_234864954.1">
    <property type="nucleotide sequence ID" value="NZ_JAKEVY010000002.1"/>
</dbReference>
<reference evidence="3 4" key="1">
    <citation type="submission" date="2022-01" db="EMBL/GenBank/DDBJ databases">
        <title>Flavihumibacter sp. nov., isolated from sediment of a river.</title>
        <authorList>
            <person name="Liu H."/>
        </authorList>
    </citation>
    <scope>NUCLEOTIDE SEQUENCE [LARGE SCALE GENOMIC DNA]</scope>
    <source>
        <strain evidence="3 4">RY-1</strain>
    </source>
</reference>
<comment type="caution">
    <text evidence="3">The sequence shown here is derived from an EMBL/GenBank/DDBJ whole genome shotgun (WGS) entry which is preliminary data.</text>
</comment>
<dbReference type="Pfam" id="PF01966">
    <property type="entry name" value="HD"/>
    <property type="match status" value="1"/>
</dbReference>
<evidence type="ECO:0000256" key="1">
    <source>
        <dbReference type="SAM" id="MobiDB-lite"/>
    </source>
</evidence>
<evidence type="ECO:0000259" key="2">
    <source>
        <dbReference type="SMART" id="SM00471"/>
    </source>
</evidence>
<dbReference type="EMBL" id="JAKEVY010000002">
    <property type="protein sequence ID" value="MCF1714352.1"/>
    <property type="molecule type" value="Genomic_DNA"/>
</dbReference>
<keyword evidence="4" id="KW-1185">Reference proteome</keyword>
<dbReference type="Proteomes" id="UP001200145">
    <property type="component" value="Unassembled WGS sequence"/>
</dbReference>
<proteinExistence type="predicted"/>
<name>A0ABS9BGX9_9BACT</name>
<dbReference type="InterPro" id="IPR006674">
    <property type="entry name" value="HD_domain"/>
</dbReference>
<feature type="region of interest" description="Disordered" evidence="1">
    <location>
        <begin position="175"/>
        <end position="205"/>
    </location>
</feature>
<dbReference type="CDD" id="cd00077">
    <property type="entry name" value="HDc"/>
    <property type="match status" value="1"/>
</dbReference>
<feature type="compositionally biased region" description="Basic and acidic residues" evidence="1">
    <location>
        <begin position="193"/>
        <end position="205"/>
    </location>
</feature>
<dbReference type="SUPFAM" id="SSF109604">
    <property type="entry name" value="HD-domain/PDEase-like"/>
    <property type="match status" value="1"/>
</dbReference>
<dbReference type="SMART" id="SM00471">
    <property type="entry name" value="HDc"/>
    <property type="match status" value="1"/>
</dbReference>
<feature type="domain" description="HD/PDEase" evidence="2">
    <location>
        <begin position="25"/>
        <end position="139"/>
    </location>
</feature>
<organism evidence="3 4">
    <name type="scientific">Flavihumibacter fluminis</name>
    <dbReference type="NCBI Taxonomy" id="2909236"/>
    <lineage>
        <taxon>Bacteria</taxon>
        <taxon>Pseudomonadati</taxon>
        <taxon>Bacteroidota</taxon>
        <taxon>Chitinophagia</taxon>
        <taxon>Chitinophagales</taxon>
        <taxon>Chitinophagaceae</taxon>
        <taxon>Flavihumibacter</taxon>
    </lineage>
</organism>
<protein>
    <submittedName>
        <fullName evidence="3">HD domain-containing protein</fullName>
    </submittedName>
</protein>
<gene>
    <name evidence="3" type="ORF">L0U88_06895</name>
</gene>
<sequence length="205" mass="23762">MTESGFRDLEQSIIQRLEKGLDKRLTYHNLQHTKDVLKQAVRIAGEEGINNEKQLLLLRIAALYHDIGFLDTYRGHELRSCEILMDDFSNGTLGTNDLESIKGMIMATRIPQSPANLLEEIICDADLDYLGREDFPPISQHLMKEFLEYGIIKTEQEWDPIQIAFFEKHQYFTRSSQTNRQPGKLRHLQILKDSQEKASQNRDGK</sequence>
<evidence type="ECO:0000313" key="3">
    <source>
        <dbReference type="EMBL" id="MCF1714352.1"/>
    </source>
</evidence>
<dbReference type="InterPro" id="IPR003607">
    <property type="entry name" value="HD/PDEase_dom"/>
</dbReference>